<organism evidence="1 2">
    <name type="scientific">Crepidotus variabilis</name>
    <dbReference type="NCBI Taxonomy" id="179855"/>
    <lineage>
        <taxon>Eukaryota</taxon>
        <taxon>Fungi</taxon>
        <taxon>Dikarya</taxon>
        <taxon>Basidiomycota</taxon>
        <taxon>Agaricomycotina</taxon>
        <taxon>Agaricomycetes</taxon>
        <taxon>Agaricomycetidae</taxon>
        <taxon>Agaricales</taxon>
        <taxon>Agaricineae</taxon>
        <taxon>Crepidotaceae</taxon>
        <taxon>Crepidotus</taxon>
    </lineage>
</organism>
<sequence>MTTQTADLMLGADDPSSVVREAVTDSLVNLTSASLLGRNLSGGIFYAFLPAQRESAESWLNLCPTEIIGFNGRHPSFERFFQLAKTAFRLPVKVQSTCEDQVDESHHRPRRRFGTSAHTCFTGLRADDSQEAWTDDLLRAQWAALASSCVIMLAKLQKTGGQNGVLSQAVPAYRFLSSYSSS</sequence>
<dbReference type="Proteomes" id="UP000807306">
    <property type="component" value="Unassembled WGS sequence"/>
</dbReference>
<protein>
    <submittedName>
        <fullName evidence="1">Uncharacterized protein</fullName>
    </submittedName>
</protein>
<dbReference type="OrthoDB" id="1878542at2759"/>
<accession>A0A9P6JMS6</accession>
<evidence type="ECO:0000313" key="1">
    <source>
        <dbReference type="EMBL" id="KAF9525980.1"/>
    </source>
</evidence>
<gene>
    <name evidence="1" type="ORF">CPB83DRAFT_941072</name>
</gene>
<evidence type="ECO:0000313" key="2">
    <source>
        <dbReference type="Proteomes" id="UP000807306"/>
    </source>
</evidence>
<name>A0A9P6JMS6_9AGAR</name>
<reference evidence="1" key="1">
    <citation type="submission" date="2020-11" db="EMBL/GenBank/DDBJ databases">
        <authorList>
            <consortium name="DOE Joint Genome Institute"/>
            <person name="Ahrendt S."/>
            <person name="Riley R."/>
            <person name="Andreopoulos W."/>
            <person name="Labutti K."/>
            <person name="Pangilinan J."/>
            <person name="Ruiz-Duenas F.J."/>
            <person name="Barrasa J.M."/>
            <person name="Sanchez-Garcia M."/>
            <person name="Camarero S."/>
            <person name="Miyauchi S."/>
            <person name="Serrano A."/>
            <person name="Linde D."/>
            <person name="Babiker R."/>
            <person name="Drula E."/>
            <person name="Ayuso-Fernandez I."/>
            <person name="Pacheco R."/>
            <person name="Padilla G."/>
            <person name="Ferreira P."/>
            <person name="Barriuso J."/>
            <person name="Kellner H."/>
            <person name="Castanera R."/>
            <person name="Alfaro M."/>
            <person name="Ramirez L."/>
            <person name="Pisabarro A.G."/>
            <person name="Kuo A."/>
            <person name="Tritt A."/>
            <person name="Lipzen A."/>
            <person name="He G."/>
            <person name="Yan M."/>
            <person name="Ng V."/>
            <person name="Cullen D."/>
            <person name="Martin F."/>
            <person name="Rosso M.-N."/>
            <person name="Henrissat B."/>
            <person name="Hibbett D."/>
            <person name="Martinez A.T."/>
            <person name="Grigoriev I.V."/>
        </authorList>
    </citation>
    <scope>NUCLEOTIDE SEQUENCE</scope>
    <source>
        <strain evidence="1">CBS 506.95</strain>
    </source>
</reference>
<keyword evidence="2" id="KW-1185">Reference proteome</keyword>
<dbReference type="EMBL" id="MU157877">
    <property type="protein sequence ID" value="KAF9525980.1"/>
    <property type="molecule type" value="Genomic_DNA"/>
</dbReference>
<comment type="caution">
    <text evidence="1">The sequence shown here is derived from an EMBL/GenBank/DDBJ whole genome shotgun (WGS) entry which is preliminary data.</text>
</comment>
<dbReference type="AlphaFoldDB" id="A0A9P6JMS6"/>
<proteinExistence type="predicted"/>